<dbReference type="Proteomes" id="UP000252004">
    <property type="component" value="Chromosome"/>
</dbReference>
<organism evidence="1 2">
    <name type="scientific">Streptomyces globosus</name>
    <dbReference type="NCBI Taxonomy" id="68209"/>
    <lineage>
        <taxon>Bacteria</taxon>
        <taxon>Bacillati</taxon>
        <taxon>Actinomycetota</taxon>
        <taxon>Actinomycetes</taxon>
        <taxon>Kitasatosporales</taxon>
        <taxon>Streptomycetaceae</taxon>
        <taxon>Streptomyces</taxon>
    </lineage>
</organism>
<keyword evidence="2" id="KW-1185">Reference proteome</keyword>
<sequence length="255" mass="27025">MPIAALQVYSVEEADGSGGVCRVRCIGGAARTGQVYAAGDARLGLRWIERQGRRESSLGAGRAARVHLAGPAAALLAGGQVLTAVPPGGHALEELEAWLATEPPLGDEPHPMTLSSLAAAGMQDEALPDARRLRWGRVALAAVERRADWAGLHALDRAADRAGVRAYLIREFGPGRGGDPAALCRELLALIDLAPAEAAAQARAWRELPRRRIRHLRRVKVLLDRMASVGPQLAESDDPVVQAVGEWAGVRALLP</sequence>
<dbReference type="KEGG" id="sgz:C0216_00355"/>
<gene>
    <name evidence="1" type="ORF">C0216_00355</name>
</gene>
<evidence type="ECO:0000313" key="2">
    <source>
        <dbReference type="Proteomes" id="UP000252004"/>
    </source>
</evidence>
<proteinExistence type="predicted"/>
<dbReference type="AlphaFoldDB" id="A0A344TTX2"/>
<dbReference type="OrthoDB" id="4084071at2"/>
<reference evidence="1 2" key="1">
    <citation type="submission" date="2018-01" db="EMBL/GenBank/DDBJ databases">
        <title>Draft genome Sequence of streptomyces globosus LZH-48.</title>
        <authorList>
            <person name="Ran K."/>
            <person name="Li Z."/>
            <person name="Wei S."/>
            <person name="Dong R."/>
        </authorList>
    </citation>
    <scope>NUCLEOTIDE SEQUENCE [LARGE SCALE GENOMIC DNA]</scope>
    <source>
        <strain evidence="1 2">LZH-48</strain>
    </source>
</reference>
<accession>A0A344TTX2</accession>
<dbReference type="RefSeq" id="WP_114053313.1">
    <property type="nucleotide sequence ID" value="NZ_CP030862.1"/>
</dbReference>
<evidence type="ECO:0000313" key="1">
    <source>
        <dbReference type="EMBL" id="AXE22093.1"/>
    </source>
</evidence>
<protein>
    <submittedName>
        <fullName evidence="1">Uncharacterized protein</fullName>
    </submittedName>
</protein>
<dbReference type="EMBL" id="CP030862">
    <property type="protein sequence ID" value="AXE22093.1"/>
    <property type="molecule type" value="Genomic_DNA"/>
</dbReference>
<name>A0A344TTX2_9ACTN</name>